<feature type="domain" description="Nephrocystin 3-like N-terminal" evidence="3">
    <location>
        <begin position="218"/>
        <end position="315"/>
    </location>
</feature>
<dbReference type="Pfam" id="PF24883">
    <property type="entry name" value="NPHP3_N"/>
    <property type="match status" value="1"/>
</dbReference>
<dbReference type="InterPro" id="IPR002110">
    <property type="entry name" value="Ankyrin_rpt"/>
</dbReference>
<keyword evidence="2" id="KW-0040">ANK repeat</keyword>
<proteinExistence type="predicted"/>
<evidence type="ECO:0000313" key="5">
    <source>
        <dbReference type="Proteomes" id="UP001498476"/>
    </source>
</evidence>
<dbReference type="InterPro" id="IPR027417">
    <property type="entry name" value="P-loop_NTPase"/>
</dbReference>
<dbReference type="Proteomes" id="UP001498476">
    <property type="component" value="Unassembled WGS sequence"/>
</dbReference>
<dbReference type="PANTHER" id="PTHR10039:SF16">
    <property type="entry name" value="GPI INOSITOL-DEACYLASE"/>
    <property type="match status" value="1"/>
</dbReference>
<evidence type="ECO:0000313" key="4">
    <source>
        <dbReference type="EMBL" id="KAK7420773.1"/>
    </source>
</evidence>
<dbReference type="Gene3D" id="1.25.40.20">
    <property type="entry name" value="Ankyrin repeat-containing domain"/>
    <property type="match status" value="1"/>
</dbReference>
<keyword evidence="5" id="KW-1185">Reference proteome</keyword>
<gene>
    <name evidence="4" type="ORF">QQX98_002577</name>
</gene>
<dbReference type="PANTHER" id="PTHR10039">
    <property type="entry name" value="AMELOGENIN"/>
    <property type="match status" value="1"/>
</dbReference>
<dbReference type="Gene3D" id="3.40.50.300">
    <property type="entry name" value="P-loop containing nucleotide triphosphate hydrolases"/>
    <property type="match status" value="1"/>
</dbReference>
<sequence>MDPLSLSASIAGLVALADLVFRTATKYVKAVQRSQKELEGFLSEVKTFSVLLHELSLIAFDLESEPSDDEAAVSNHPSVFKPHHLYECQQLLRRLERGLDGTQTGFSSHSVIEKLHNRLKWPFSSTETKDMLKDIERHKQTINIAIAADSMSKLRECLSRQQDANTKLNDLQVITKVILDIQTRISLDTKRNLVLGFFTKVNPRSEFEMNRNLRHPLTGLWLTESPEFDEWYDTPGSRTWFTGIPGAGKSVIASAIISECLQRNRLGAAVGYFFCTYRDQTTHHCSNILSSLCVQLALQEETAYQALEEYYDQLHSNHLPGEPANLISLALLSRYELHIRERVQSDFQCIELEAHTEDIQRYVLYELEERIKTRRLRLRDIAVKDQIMTKLISGAKGMFRWVTCQLDHICELLSDRARRDALDKLPPTLPATYERILVRVDSHSKDIRSLVQRTLLLVGSSVYRKEHNLSFKELCEAVSLSDDSDTLHDDEIVDEEEILRWCGSLVRTSCGGTVLEFAHFTVQEFLQGDCQAHSTLDIYGISEEKTSNLLGPLCLRFLTLRNLDEAPGATERGSQLILERRKTHPFYEHAAMYWSYYVHQQTRREQVAEHLSALFQTPKTPHFCWWAIEFMRHCLWESNRYFQKRDDFGEGISDLGQAGVVIGEQDLNRFHEFYQSVPYMRVQSSEWQQGPGKSLIRLVKILAQTGRKNDARSRLFSVTLEFLKRVDWATHQDLLELQSDDTMSDEDVRQAVKLLIEANDVIGLERLFKDHPLEFVELAGIDPNHPDWTPLHLATSSKALDVLTFLLKLGLDPNLTDESGRTPVLMCSDINDQDMLRVLLQHGASTAISDEHHETIWHMSARKSSLAVLMVLLELDDSDRALQMVSKKGETPMCVGLSQRWMDYTLALVKHCHLKEHWKSPGSIFRVAATLGCSEVIQKLLDVGVEIDGWDDDQGSALHSLDVDLNLESIQALAGIFPIEQRRKSDLRTPLQLILLRAAKDRRVLHHSVFTALLPGSTRTDSSEAAALWSFLCAEVAPITLATDQRHWEFNRDGVSWLRDIFCSLVQLRMVQLYEKQEEVSA</sequence>
<reference evidence="4 5" key="1">
    <citation type="journal article" date="2025" name="Microbiol. Resour. Announc.">
        <title>Draft genome sequences for Neonectria magnoliae and Neonectria punicea, canker pathogens of Liriodendron tulipifera and Acer saccharum in West Virginia.</title>
        <authorList>
            <person name="Petronek H.M."/>
            <person name="Kasson M.T."/>
            <person name="Metheny A.M."/>
            <person name="Stauder C.M."/>
            <person name="Lovett B."/>
            <person name="Lynch S.C."/>
            <person name="Garnas J.R."/>
            <person name="Kasson L.R."/>
            <person name="Stajich J.E."/>
        </authorList>
    </citation>
    <scope>NUCLEOTIDE SEQUENCE [LARGE SCALE GENOMIC DNA]</scope>
    <source>
        <strain evidence="4 5">NRRL 64653</strain>
    </source>
</reference>
<protein>
    <recommendedName>
        <fullName evidence="3">Nephrocystin 3-like N-terminal domain-containing protein</fullName>
    </recommendedName>
</protein>
<dbReference type="PROSITE" id="PS50297">
    <property type="entry name" value="ANK_REP_REGION"/>
    <property type="match status" value="2"/>
</dbReference>
<evidence type="ECO:0000259" key="3">
    <source>
        <dbReference type="Pfam" id="PF24883"/>
    </source>
</evidence>
<dbReference type="InterPro" id="IPR036770">
    <property type="entry name" value="Ankyrin_rpt-contain_sf"/>
</dbReference>
<dbReference type="SUPFAM" id="SSF48403">
    <property type="entry name" value="Ankyrin repeat"/>
    <property type="match status" value="1"/>
</dbReference>
<dbReference type="EMBL" id="JAZAVJ010000027">
    <property type="protein sequence ID" value="KAK7420773.1"/>
    <property type="molecule type" value="Genomic_DNA"/>
</dbReference>
<organism evidence="4 5">
    <name type="scientific">Neonectria punicea</name>
    <dbReference type="NCBI Taxonomy" id="979145"/>
    <lineage>
        <taxon>Eukaryota</taxon>
        <taxon>Fungi</taxon>
        <taxon>Dikarya</taxon>
        <taxon>Ascomycota</taxon>
        <taxon>Pezizomycotina</taxon>
        <taxon>Sordariomycetes</taxon>
        <taxon>Hypocreomycetidae</taxon>
        <taxon>Hypocreales</taxon>
        <taxon>Nectriaceae</taxon>
        <taxon>Neonectria</taxon>
    </lineage>
</organism>
<feature type="repeat" description="ANK" evidence="2">
    <location>
        <begin position="819"/>
        <end position="851"/>
    </location>
</feature>
<accession>A0ABR1HHU1</accession>
<evidence type="ECO:0000256" key="1">
    <source>
        <dbReference type="ARBA" id="ARBA00022737"/>
    </source>
</evidence>
<evidence type="ECO:0000256" key="2">
    <source>
        <dbReference type="PROSITE-ProRule" id="PRU00023"/>
    </source>
</evidence>
<dbReference type="Pfam" id="PF12796">
    <property type="entry name" value="Ank_2"/>
    <property type="match status" value="1"/>
</dbReference>
<dbReference type="PROSITE" id="PS50088">
    <property type="entry name" value="ANK_REPEAT"/>
    <property type="match status" value="2"/>
</dbReference>
<name>A0ABR1HHU1_9HYPO</name>
<dbReference type="InterPro" id="IPR056884">
    <property type="entry name" value="NPHP3-like_N"/>
</dbReference>
<dbReference type="SMART" id="SM00248">
    <property type="entry name" value="ANK"/>
    <property type="match status" value="3"/>
</dbReference>
<feature type="repeat" description="ANK" evidence="2">
    <location>
        <begin position="786"/>
        <end position="818"/>
    </location>
</feature>
<comment type="caution">
    <text evidence="4">The sequence shown here is derived from an EMBL/GenBank/DDBJ whole genome shotgun (WGS) entry which is preliminary data.</text>
</comment>
<keyword evidence="1" id="KW-0677">Repeat</keyword>